<reference evidence="2 3" key="1">
    <citation type="submission" date="2021-06" db="EMBL/GenBank/DDBJ databases">
        <title>Caerostris extrusa draft genome.</title>
        <authorList>
            <person name="Kono N."/>
            <person name="Arakawa K."/>
        </authorList>
    </citation>
    <scope>NUCLEOTIDE SEQUENCE [LARGE SCALE GENOMIC DNA]</scope>
</reference>
<feature type="region of interest" description="Disordered" evidence="1">
    <location>
        <begin position="31"/>
        <end position="62"/>
    </location>
</feature>
<organism evidence="2 3">
    <name type="scientific">Caerostris extrusa</name>
    <name type="common">Bark spider</name>
    <name type="synonym">Caerostris bankana</name>
    <dbReference type="NCBI Taxonomy" id="172846"/>
    <lineage>
        <taxon>Eukaryota</taxon>
        <taxon>Metazoa</taxon>
        <taxon>Ecdysozoa</taxon>
        <taxon>Arthropoda</taxon>
        <taxon>Chelicerata</taxon>
        <taxon>Arachnida</taxon>
        <taxon>Araneae</taxon>
        <taxon>Araneomorphae</taxon>
        <taxon>Entelegynae</taxon>
        <taxon>Araneoidea</taxon>
        <taxon>Araneidae</taxon>
        <taxon>Caerostris</taxon>
    </lineage>
</organism>
<protein>
    <submittedName>
        <fullName evidence="2">Uncharacterized protein</fullName>
    </submittedName>
</protein>
<dbReference type="Proteomes" id="UP001054945">
    <property type="component" value="Unassembled WGS sequence"/>
</dbReference>
<name>A0AAV4T364_CAEEX</name>
<gene>
    <name evidence="2" type="ORF">CEXT_261931</name>
</gene>
<comment type="caution">
    <text evidence="2">The sequence shown here is derived from an EMBL/GenBank/DDBJ whole genome shotgun (WGS) entry which is preliminary data.</text>
</comment>
<evidence type="ECO:0000256" key="1">
    <source>
        <dbReference type="SAM" id="MobiDB-lite"/>
    </source>
</evidence>
<proteinExistence type="predicted"/>
<sequence length="132" mass="14486">MPLTVNWELFEASASHFLFFRNSGNDLSVPDSTGNDLTVPDSTGNDLTVPDSTGNDLTVPDSTGNDLTVPDYCLFKRKKEGGEYVFLTFYEPILEISFKVGRIFIRVVLKLDTGCDTGRGLPGTSKKMAVLE</sequence>
<evidence type="ECO:0000313" key="2">
    <source>
        <dbReference type="EMBL" id="GIY39317.1"/>
    </source>
</evidence>
<accession>A0AAV4T364</accession>
<dbReference type="EMBL" id="BPLR01010444">
    <property type="protein sequence ID" value="GIY39317.1"/>
    <property type="molecule type" value="Genomic_DNA"/>
</dbReference>
<evidence type="ECO:0000313" key="3">
    <source>
        <dbReference type="Proteomes" id="UP001054945"/>
    </source>
</evidence>
<dbReference type="AlphaFoldDB" id="A0AAV4T364"/>
<keyword evidence="3" id="KW-1185">Reference proteome</keyword>